<dbReference type="EMBL" id="SMKA01000209">
    <property type="protein sequence ID" value="TDC21755.1"/>
    <property type="molecule type" value="Genomic_DNA"/>
</dbReference>
<dbReference type="PANTHER" id="PTHR44013:SF1">
    <property type="entry name" value="ZINC-TYPE ALCOHOL DEHYDROGENASE-LIKE PROTEIN C16A3.02C"/>
    <property type="match status" value="1"/>
</dbReference>
<accession>A0A4V2XPE6</accession>
<dbReference type="SMART" id="SM00829">
    <property type="entry name" value="PKS_ER"/>
    <property type="match status" value="1"/>
</dbReference>
<dbReference type="Gene3D" id="3.90.180.10">
    <property type="entry name" value="Medium-chain alcohol dehydrogenases, catalytic domain"/>
    <property type="match status" value="1"/>
</dbReference>
<protein>
    <submittedName>
        <fullName evidence="2">NAD(P)-dependent alcohol dehydrogenase</fullName>
    </submittedName>
</protein>
<organism evidence="2 3">
    <name type="scientific">Kribbella albertanoniae</name>
    <dbReference type="NCBI Taxonomy" id="1266829"/>
    <lineage>
        <taxon>Bacteria</taxon>
        <taxon>Bacillati</taxon>
        <taxon>Actinomycetota</taxon>
        <taxon>Actinomycetes</taxon>
        <taxon>Propionibacteriales</taxon>
        <taxon>Kribbellaceae</taxon>
        <taxon>Kribbella</taxon>
    </lineage>
</organism>
<comment type="caution">
    <text evidence="2">The sequence shown here is derived from an EMBL/GenBank/DDBJ whole genome shotgun (WGS) entry which is preliminary data.</text>
</comment>
<feature type="domain" description="Enoyl reductase (ER)" evidence="1">
    <location>
        <begin position="10"/>
        <end position="320"/>
    </location>
</feature>
<dbReference type="Pfam" id="PF13602">
    <property type="entry name" value="ADH_zinc_N_2"/>
    <property type="match status" value="1"/>
</dbReference>
<dbReference type="PROSITE" id="PS01162">
    <property type="entry name" value="QOR_ZETA_CRYSTAL"/>
    <property type="match status" value="1"/>
</dbReference>
<gene>
    <name evidence="2" type="ORF">E1261_32610</name>
</gene>
<dbReference type="AlphaFoldDB" id="A0A4V2XPE6"/>
<dbReference type="Pfam" id="PF08240">
    <property type="entry name" value="ADH_N"/>
    <property type="match status" value="1"/>
</dbReference>
<dbReference type="InterPro" id="IPR013154">
    <property type="entry name" value="ADH-like_N"/>
</dbReference>
<dbReference type="RefSeq" id="WP_132413427.1">
    <property type="nucleotide sequence ID" value="NZ_SMKA01000209.1"/>
</dbReference>
<keyword evidence="3" id="KW-1185">Reference proteome</keyword>
<dbReference type="Gene3D" id="3.40.50.720">
    <property type="entry name" value="NAD(P)-binding Rossmann-like Domain"/>
    <property type="match status" value="1"/>
</dbReference>
<dbReference type="InterPro" id="IPR011032">
    <property type="entry name" value="GroES-like_sf"/>
</dbReference>
<sequence>MLAITQDRYGDSEVLALREIDVPAPASDEVLVEVRAAGVDRGVWHLMTGLPYPIRLAGYGVRAPKNPVIGMDLAGVVSSVGAAVTRFRPGDEVYGIGSGTFAEHARALEKKLAPKPANLTFEQAAAVPVSALTALQAVRDRAEVKAGDRVLILGASGGVGSYAVQVAKASGAEVTAVCSASKAELVEQLGAQQVLDYRTDDFTQYGPFDVILDINGHASLGRLRKALTPKGTLVIVGGETGGRWLGGMDRLLRAMMLSPFIGQRLRPFISSENHVDLQALTELIESGQVTPALDRVFPLAEAGAAIQYLIDGHVRGKVVLGLT</sequence>
<dbReference type="PANTHER" id="PTHR44013">
    <property type="entry name" value="ZINC-TYPE ALCOHOL DEHYDROGENASE-LIKE PROTEIN C16A3.02C"/>
    <property type="match status" value="1"/>
</dbReference>
<dbReference type="GO" id="GO:0008270">
    <property type="term" value="F:zinc ion binding"/>
    <property type="evidence" value="ECO:0007669"/>
    <property type="project" value="InterPro"/>
</dbReference>
<dbReference type="SUPFAM" id="SSF50129">
    <property type="entry name" value="GroES-like"/>
    <property type="match status" value="1"/>
</dbReference>
<evidence type="ECO:0000259" key="1">
    <source>
        <dbReference type="SMART" id="SM00829"/>
    </source>
</evidence>
<dbReference type="InterPro" id="IPR036291">
    <property type="entry name" value="NAD(P)-bd_dom_sf"/>
</dbReference>
<dbReference type="InterPro" id="IPR052733">
    <property type="entry name" value="Chloroplast_QOR"/>
</dbReference>
<dbReference type="Proteomes" id="UP000295075">
    <property type="component" value="Unassembled WGS sequence"/>
</dbReference>
<dbReference type="GO" id="GO:0016491">
    <property type="term" value="F:oxidoreductase activity"/>
    <property type="evidence" value="ECO:0007669"/>
    <property type="project" value="InterPro"/>
</dbReference>
<dbReference type="InterPro" id="IPR002364">
    <property type="entry name" value="Quin_OxRdtase/zeta-crystal_CS"/>
</dbReference>
<dbReference type="OrthoDB" id="3175656at2"/>
<evidence type="ECO:0000313" key="2">
    <source>
        <dbReference type="EMBL" id="TDC21755.1"/>
    </source>
</evidence>
<name>A0A4V2XPE6_9ACTN</name>
<dbReference type="InterPro" id="IPR020843">
    <property type="entry name" value="ER"/>
</dbReference>
<dbReference type="CDD" id="cd08267">
    <property type="entry name" value="MDR1"/>
    <property type="match status" value="1"/>
</dbReference>
<reference evidence="2 3" key="1">
    <citation type="submission" date="2019-03" db="EMBL/GenBank/DDBJ databases">
        <title>Draft genome sequences of novel Actinobacteria.</title>
        <authorList>
            <person name="Sahin N."/>
            <person name="Ay H."/>
            <person name="Saygin H."/>
        </authorList>
    </citation>
    <scope>NUCLEOTIDE SEQUENCE [LARGE SCALE GENOMIC DNA]</scope>
    <source>
        <strain evidence="2 3">JCM 30547</strain>
    </source>
</reference>
<evidence type="ECO:0000313" key="3">
    <source>
        <dbReference type="Proteomes" id="UP000295075"/>
    </source>
</evidence>
<dbReference type="SUPFAM" id="SSF51735">
    <property type="entry name" value="NAD(P)-binding Rossmann-fold domains"/>
    <property type="match status" value="1"/>
</dbReference>
<proteinExistence type="predicted"/>